<dbReference type="AlphaFoldDB" id="A0A7K3VWG9"/>
<dbReference type="InterPro" id="IPR003593">
    <property type="entry name" value="AAA+_ATPase"/>
</dbReference>
<organism evidence="7 8">
    <name type="scientific">Geodermatophilus sabuli</name>
    <dbReference type="NCBI Taxonomy" id="1564158"/>
    <lineage>
        <taxon>Bacteria</taxon>
        <taxon>Bacillati</taxon>
        <taxon>Actinomycetota</taxon>
        <taxon>Actinomycetes</taxon>
        <taxon>Geodermatophilales</taxon>
        <taxon>Geodermatophilaceae</taxon>
        <taxon>Geodermatophilus</taxon>
    </lineage>
</organism>
<evidence type="ECO:0000313" key="8">
    <source>
        <dbReference type="Proteomes" id="UP000470246"/>
    </source>
</evidence>
<dbReference type="GO" id="GO:0016887">
    <property type="term" value="F:ATP hydrolysis activity"/>
    <property type="evidence" value="ECO:0007669"/>
    <property type="project" value="InterPro"/>
</dbReference>
<dbReference type="PROSITE" id="PS00211">
    <property type="entry name" value="ABC_TRANSPORTER_1"/>
    <property type="match status" value="1"/>
</dbReference>
<feature type="domain" description="ABC transporter" evidence="6">
    <location>
        <begin position="10"/>
        <end position="250"/>
    </location>
</feature>
<dbReference type="PROSITE" id="PS50893">
    <property type="entry name" value="ABC_TRANSPORTER_2"/>
    <property type="match status" value="2"/>
</dbReference>
<reference evidence="7 8" key="1">
    <citation type="submission" date="2020-02" db="EMBL/GenBank/DDBJ databases">
        <title>Geodermatophilus sabuli CPCC 205279 I12A-02694.</title>
        <authorList>
            <person name="Jiang Z."/>
        </authorList>
    </citation>
    <scope>NUCLEOTIDE SEQUENCE [LARGE SCALE GENOMIC DNA]</scope>
    <source>
        <strain evidence="7 8">I12A-02694</strain>
    </source>
</reference>
<protein>
    <submittedName>
        <fullName evidence="7">Sugar ABC transporter ATP-binding protein</fullName>
    </submittedName>
</protein>
<dbReference type="SMART" id="SM00382">
    <property type="entry name" value="AAA"/>
    <property type="match status" value="1"/>
</dbReference>
<dbReference type="Pfam" id="PF00005">
    <property type="entry name" value="ABC_tran"/>
    <property type="match status" value="2"/>
</dbReference>
<dbReference type="InterPro" id="IPR050107">
    <property type="entry name" value="ABC_carbohydrate_import_ATPase"/>
</dbReference>
<evidence type="ECO:0000259" key="6">
    <source>
        <dbReference type="PROSITE" id="PS50893"/>
    </source>
</evidence>
<dbReference type="Gene3D" id="3.40.50.300">
    <property type="entry name" value="P-loop containing nucleotide triphosphate hydrolases"/>
    <property type="match status" value="2"/>
</dbReference>
<evidence type="ECO:0000256" key="5">
    <source>
        <dbReference type="SAM" id="MobiDB-lite"/>
    </source>
</evidence>
<dbReference type="Proteomes" id="UP000470246">
    <property type="component" value="Unassembled WGS sequence"/>
</dbReference>
<feature type="region of interest" description="Disordered" evidence="5">
    <location>
        <begin position="500"/>
        <end position="543"/>
    </location>
</feature>
<keyword evidence="4 7" id="KW-0067">ATP-binding</keyword>
<keyword evidence="8" id="KW-1185">Reference proteome</keyword>
<dbReference type="CDD" id="cd03215">
    <property type="entry name" value="ABC_Carb_Monos_II"/>
    <property type="match status" value="1"/>
</dbReference>
<dbReference type="SUPFAM" id="SSF52540">
    <property type="entry name" value="P-loop containing nucleoside triphosphate hydrolases"/>
    <property type="match status" value="2"/>
</dbReference>
<keyword evidence="3" id="KW-0547">Nucleotide-binding</keyword>
<sequence length="543" mass="57646">MAATTGATRFGVRAAVHDYSGVVVLREVDFELRGGEIHALLGENGSGKSTLIKVLTGAVRPTGGTLLLDGEPIHLATPQQAQAAGVAVVHQNYNLFPDLSVEKTLLASAADVPRRVTGLGAVDHRAWRRRVRELLHRLGVDLDPRALVGTLGPAERKFVEIARAMVTEPRFLVLDEPTASLEPAAADRVLTLMRTLRTHGVGLAFVSHRLDEVAATADRVTVLRDGQRVAERPSAGLTTAEMARLMVGDRPQESLRPAVPTVRPEVLLRVHEVRVSDDGGAFDLDVHVGEILAVTGLVGSGAARFVAMVGGDVPLRGRAEIDGRPVPLRTARDAQAQGIGFIPEDRKARGLVLEHSCAVNISLASLGQVATAGRVSRRRLLRRAEDFRTRLDIRMPSLDAPASTLSGGNQQKVLVAKWLASGVRLLAVEEPTQGVDIGGRAQIHDLLHEFTAGGGAVVLFSTDVREVLGLADRVAVFRHGGLSRVHPVGDLDQARLTALTAGEEDGPRGHGPSPADGAFPASPAPPSSSIPSARPTLRMESSR</sequence>
<dbReference type="CDD" id="cd03216">
    <property type="entry name" value="ABC_Carb_Monos_I"/>
    <property type="match status" value="1"/>
</dbReference>
<keyword evidence="2" id="KW-0677">Repeat</keyword>
<keyword evidence="1" id="KW-0813">Transport</keyword>
<dbReference type="EMBL" id="JAAGWF010000005">
    <property type="protein sequence ID" value="NEK56991.1"/>
    <property type="molecule type" value="Genomic_DNA"/>
</dbReference>
<dbReference type="InterPro" id="IPR017871">
    <property type="entry name" value="ABC_transporter-like_CS"/>
</dbReference>
<dbReference type="RefSeq" id="WP_163480189.1">
    <property type="nucleotide sequence ID" value="NZ_JAAGWF010000005.1"/>
</dbReference>
<gene>
    <name evidence="7" type="ORF">GCU56_03780</name>
</gene>
<dbReference type="GO" id="GO:0005524">
    <property type="term" value="F:ATP binding"/>
    <property type="evidence" value="ECO:0007669"/>
    <property type="project" value="UniProtKB-KW"/>
</dbReference>
<dbReference type="PANTHER" id="PTHR43790">
    <property type="entry name" value="CARBOHYDRATE TRANSPORT ATP-BINDING PROTEIN MG119-RELATED"/>
    <property type="match status" value="1"/>
</dbReference>
<evidence type="ECO:0000256" key="2">
    <source>
        <dbReference type="ARBA" id="ARBA00022737"/>
    </source>
</evidence>
<feature type="compositionally biased region" description="Low complexity" evidence="5">
    <location>
        <begin position="512"/>
        <end position="521"/>
    </location>
</feature>
<accession>A0A7K3VWG9</accession>
<name>A0A7K3VWG9_9ACTN</name>
<dbReference type="InterPro" id="IPR027417">
    <property type="entry name" value="P-loop_NTPase"/>
</dbReference>
<evidence type="ECO:0000256" key="4">
    <source>
        <dbReference type="ARBA" id="ARBA00022840"/>
    </source>
</evidence>
<comment type="caution">
    <text evidence="7">The sequence shown here is derived from an EMBL/GenBank/DDBJ whole genome shotgun (WGS) entry which is preliminary data.</text>
</comment>
<dbReference type="PANTHER" id="PTHR43790:SF9">
    <property type="entry name" value="GALACTOFURANOSE TRANSPORTER ATP-BINDING PROTEIN YTFR"/>
    <property type="match status" value="1"/>
</dbReference>
<feature type="domain" description="ABC transporter" evidence="6">
    <location>
        <begin position="262"/>
        <end position="504"/>
    </location>
</feature>
<evidence type="ECO:0000256" key="1">
    <source>
        <dbReference type="ARBA" id="ARBA00022448"/>
    </source>
</evidence>
<evidence type="ECO:0000313" key="7">
    <source>
        <dbReference type="EMBL" id="NEK56991.1"/>
    </source>
</evidence>
<dbReference type="InterPro" id="IPR003439">
    <property type="entry name" value="ABC_transporter-like_ATP-bd"/>
</dbReference>
<evidence type="ECO:0000256" key="3">
    <source>
        <dbReference type="ARBA" id="ARBA00022741"/>
    </source>
</evidence>
<proteinExistence type="predicted"/>